<dbReference type="Pfam" id="PF03553">
    <property type="entry name" value="Na_H_antiporter"/>
    <property type="match status" value="1"/>
</dbReference>
<dbReference type="EMBL" id="JAMFLX010000006">
    <property type="protein sequence ID" value="MCL6269589.1"/>
    <property type="molecule type" value="Genomic_DNA"/>
</dbReference>
<feature type="domain" description="Na+/H+ antiporter NhaC-like C-terminal" evidence="11">
    <location>
        <begin position="160"/>
        <end position="448"/>
    </location>
</feature>
<gene>
    <name evidence="12" type="primary">nhaC</name>
    <name evidence="12" type="ORF">M3P05_06500</name>
</gene>
<evidence type="ECO:0000256" key="3">
    <source>
        <dbReference type="ARBA" id="ARBA00022449"/>
    </source>
</evidence>
<feature type="transmembrane region" description="Helical" evidence="10">
    <location>
        <begin position="355"/>
        <end position="376"/>
    </location>
</feature>
<feature type="transmembrane region" description="Helical" evidence="10">
    <location>
        <begin position="75"/>
        <end position="103"/>
    </location>
</feature>
<dbReference type="InterPro" id="IPR052180">
    <property type="entry name" value="NhaC_Na-H+_Antiporter"/>
</dbReference>
<keyword evidence="5 10" id="KW-0812">Transmembrane</keyword>
<evidence type="ECO:0000256" key="1">
    <source>
        <dbReference type="ARBA" id="ARBA00004651"/>
    </source>
</evidence>
<feature type="transmembrane region" description="Helical" evidence="10">
    <location>
        <begin position="312"/>
        <end position="334"/>
    </location>
</feature>
<evidence type="ECO:0000259" key="11">
    <source>
        <dbReference type="Pfam" id="PF03553"/>
    </source>
</evidence>
<comment type="caution">
    <text evidence="12">The sequence shown here is derived from an EMBL/GenBank/DDBJ whole genome shotgun (WGS) entry which is preliminary data.</text>
</comment>
<evidence type="ECO:0000256" key="9">
    <source>
        <dbReference type="SAM" id="MobiDB-lite"/>
    </source>
</evidence>
<dbReference type="PANTHER" id="PTHR33451">
    <property type="entry name" value="MALATE-2H(+)/NA(+)-LACTATE ANTIPORTER"/>
    <property type="match status" value="1"/>
</dbReference>
<feature type="region of interest" description="Disordered" evidence="9">
    <location>
        <begin position="459"/>
        <end position="481"/>
    </location>
</feature>
<keyword evidence="13" id="KW-1185">Reference proteome</keyword>
<evidence type="ECO:0000256" key="10">
    <source>
        <dbReference type="SAM" id="Phobius"/>
    </source>
</evidence>
<dbReference type="InterPro" id="IPR004770">
    <property type="entry name" value="Na/H_antiport_NhaC"/>
</dbReference>
<keyword evidence="4" id="KW-1003">Cell membrane</keyword>
<evidence type="ECO:0000256" key="6">
    <source>
        <dbReference type="ARBA" id="ARBA00022989"/>
    </source>
</evidence>
<sequence length="481" mass="51573">MSKKRPLPTPLQALAVLTVFLSMACSFTVFLDLPVLLALFFGWFVIMTLGLKLGYRYRELEEAAAFGVFEGMPALLILFAVGAMTGSWIAGGIVPGIIYYGLATIAPSLFLPTALLICSITALCTGTSWGAAGTAGIAMMGIGDGLGIPPALTAGAVLSGVYFGDKLSPLSDSVLLASSMSDVEIRAHIQGMLPISLMAYIITLVLFTITSLSYSGQHDLAHINEIMMLLKQRFDISLLCFVPPGVILILLALRQPAFPVITFGGLLGITWAVLLQGNTPIESLHSIWAVPYVDSDHSFISNLLSRGGMESIMTSVAMIIFGLGFGSLLVKVGVVQLLAGKLESYITNESRLTNCTLLTAFLGNLLGSAMYVSLILTPKLMVKTYDQQKADRRLLSRNTEFGGTLTSGMVPWSDNGTYMTGVLGVATLSYLPFMWLSWISIILAVGVSWTRTRAGKTTTFTKDGRSQHAQSNPLLARDQTL</sequence>
<comment type="similarity">
    <text evidence="8">Belongs to the NhaC Na(+)/H(+) (TC 2.A.35) antiporter family.</text>
</comment>
<dbReference type="PANTHER" id="PTHR33451:SF3">
    <property type="entry name" value="MALATE-2H(+)_NA(+)-LACTATE ANTIPORTER"/>
    <property type="match status" value="1"/>
</dbReference>
<evidence type="ECO:0000256" key="7">
    <source>
        <dbReference type="ARBA" id="ARBA00023136"/>
    </source>
</evidence>
<evidence type="ECO:0000256" key="8">
    <source>
        <dbReference type="ARBA" id="ARBA00038435"/>
    </source>
</evidence>
<feature type="transmembrane region" description="Helical" evidence="10">
    <location>
        <begin position="109"/>
        <end position="132"/>
    </location>
</feature>
<comment type="subcellular location">
    <subcellularLocation>
        <location evidence="1">Cell membrane</location>
        <topology evidence="1">Multi-pass membrane protein</topology>
    </subcellularLocation>
</comment>
<feature type="transmembrane region" description="Helical" evidence="10">
    <location>
        <begin position="36"/>
        <end position="55"/>
    </location>
</feature>
<keyword evidence="7 10" id="KW-0472">Membrane</keyword>
<organism evidence="12 13">
    <name type="scientific">Parendozoicomonas callyspongiae</name>
    <dbReference type="NCBI Taxonomy" id="2942213"/>
    <lineage>
        <taxon>Bacteria</taxon>
        <taxon>Pseudomonadati</taxon>
        <taxon>Pseudomonadota</taxon>
        <taxon>Gammaproteobacteria</taxon>
        <taxon>Oceanospirillales</taxon>
        <taxon>Endozoicomonadaceae</taxon>
        <taxon>Parendozoicomonas</taxon>
    </lineage>
</organism>
<accession>A0ABT0PDZ6</accession>
<feature type="transmembrane region" description="Helical" evidence="10">
    <location>
        <begin position="234"/>
        <end position="253"/>
    </location>
</feature>
<feature type="transmembrane region" description="Helical" evidence="10">
    <location>
        <begin position="418"/>
        <end position="447"/>
    </location>
</feature>
<name>A0ABT0PDZ6_9GAMM</name>
<feature type="compositionally biased region" description="Polar residues" evidence="9">
    <location>
        <begin position="467"/>
        <end position="481"/>
    </location>
</feature>
<keyword evidence="6 10" id="KW-1133">Transmembrane helix</keyword>
<reference evidence="12 13" key="1">
    <citation type="submission" date="2022-05" db="EMBL/GenBank/DDBJ databases">
        <authorList>
            <person name="Park J.-S."/>
        </authorList>
    </citation>
    <scope>NUCLEOTIDE SEQUENCE [LARGE SCALE GENOMIC DNA]</scope>
    <source>
        <strain evidence="12 13">2012CJ34-2</strain>
    </source>
</reference>
<evidence type="ECO:0000313" key="12">
    <source>
        <dbReference type="EMBL" id="MCL6269589.1"/>
    </source>
</evidence>
<evidence type="ECO:0000256" key="4">
    <source>
        <dbReference type="ARBA" id="ARBA00022475"/>
    </source>
</evidence>
<evidence type="ECO:0000256" key="2">
    <source>
        <dbReference type="ARBA" id="ARBA00022448"/>
    </source>
</evidence>
<evidence type="ECO:0000313" key="13">
    <source>
        <dbReference type="Proteomes" id="UP001203338"/>
    </source>
</evidence>
<dbReference type="NCBIfam" id="TIGR00931">
    <property type="entry name" value="antiport_nhaC"/>
    <property type="match status" value="1"/>
</dbReference>
<feature type="transmembrane region" description="Helical" evidence="10">
    <location>
        <begin position="195"/>
        <end position="214"/>
    </location>
</feature>
<protein>
    <submittedName>
        <fullName evidence="12">Na+/H+ antiporter NhaC</fullName>
    </submittedName>
</protein>
<proteinExistence type="inferred from homology"/>
<evidence type="ECO:0000256" key="5">
    <source>
        <dbReference type="ARBA" id="ARBA00022692"/>
    </source>
</evidence>
<keyword evidence="2" id="KW-0813">Transport</keyword>
<keyword evidence="3" id="KW-0050">Antiport</keyword>
<dbReference type="Proteomes" id="UP001203338">
    <property type="component" value="Unassembled WGS sequence"/>
</dbReference>
<dbReference type="InterPro" id="IPR018461">
    <property type="entry name" value="Na/H_Antiport_NhaC-like_C"/>
</dbReference>
<dbReference type="PROSITE" id="PS51257">
    <property type="entry name" value="PROKAR_LIPOPROTEIN"/>
    <property type="match status" value="1"/>
</dbReference>